<dbReference type="EMBL" id="APNK01000009">
    <property type="protein sequence ID" value="KEZ77754.1"/>
    <property type="molecule type" value="Genomic_DNA"/>
</dbReference>
<reference evidence="2 3" key="1">
    <citation type="submission" date="2013-03" db="EMBL/GenBank/DDBJ databases">
        <title>Salinisphaera hydrothermalis C41B8 Genome Sequencing.</title>
        <authorList>
            <person name="Li C."/>
            <person name="Lai Q."/>
            <person name="Shao Z."/>
        </authorList>
    </citation>
    <scope>NUCLEOTIDE SEQUENCE [LARGE SCALE GENOMIC DNA]</scope>
    <source>
        <strain evidence="2 3">C41B8</strain>
    </source>
</reference>
<dbReference type="InterPro" id="IPR000182">
    <property type="entry name" value="GNAT_dom"/>
</dbReference>
<dbReference type="SUPFAM" id="SSF55729">
    <property type="entry name" value="Acyl-CoA N-acyltransferases (Nat)"/>
    <property type="match status" value="1"/>
</dbReference>
<dbReference type="CDD" id="cd04301">
    <property type="entry name" value="NAT_SF"/>
    <property type="match status" value="1"/>
</dbReference>
<dbReference type="PANTHER" id="PTHR43138">
    <property type="entry name" value="ACETYLTRANSFERASE, GNAT FAMILY"/>
    <property type="match status" value="1"/>
</dbReference>
<evidence type="ECO:0000313" key="2">
    <source>
        <dbReference type="EMBL" id="KEZ77754.1"/>
    </source>
</evidence>
<dbReference type="PANTHER" id="PTHR43138:SF1">
    <property type="entry name" value="N-ACETYLTRANSFERASE ACA1"/>
    <property type="match status" value="1"/>
</dbReference>
<dbReference type="Pfam" id="PF00583">
    <property type="entry name" value="Acetyltransf_1"/>
    <property type="match status" value="1"/>
</dbReference>
<organism evidence="2 3">
    <name type="scientific">Salinisphaera hydrothermalis (strain C41B8)</name>
    <dbReference type="NCBI Taxonomy" id="1304275"/>
    <lineage>
        <taxon>Bacteria</taxon>
        <taxon>Pseudomonadati</taxon>
        <taxon>Pseudomonadota</taxon>
        <taxon>Gammaproteobacteria</taxon>
        <taxon>Salinisphaerales</taxon>
        <taxon>Salinisphaeraceae</taxon>
        <taxon>Salinisphaera</taxon>
    </lineage>
</organism>
<dbReference type="OrthoDB" id="9788300at2"/>
<dbReference type="PROSITE" id="PS51186">
    <property type="entry name" value="GNAT"/>
    <property type="match status" value="1"/>
</dbReference>
<comment type="caution">
    <text evidence="2">The sequence shown here is derived from an EMBL/GenBank/DDBJ whole genome shotgun (WGS) entry which is preliminary data.</text>
</comment>
<evidence type="ECO:0000259" key="1">
    <source>
        <dbReference type="PROSITE" id="PS51186"/>
    </source>
</evidence>
<dbReference type="RefSeq" id="WP_037336461.1">
    <property type="nucleotide sequence ID" value="NZ_APNK01000009.1"/>
</dbReference>
<sequence>MHSIRIAEATDWRAIWSILSPVFAAGETYAYSRDIDEASARAAWMDKPSATFVGVDARGEIVATYYIVANQPGQGAHVANCGYVVSEAARGQGWASAMCEHSQHEARARGFRAMQYNFVAETNEGAVRLWQKHGFEIVGRLPGAFCHPRLGDIDALVMYKSLASLNQQ</sequence>
<keyword evidence="2" id="KW-0808">Transferase</keyword>
<accession>A0A084IM20</accession>
<feature type="domain" description="N-acetyltransferase" evidence="1">
    <location>
        <begin position="2"/>
        <end position="163"/>
    </location>
</feature>
<dbReference type="InterPro" id="IPR052742">
    <property type="entry name" value="Mito_N-acetyltransferase"/>
</dbReference>
<name>A0A084IM20_SALHC</name>
<gene>
    <name evidence="2" type="ORF">C41B8_08050</name>
</gene>
<dbReference type="Gene3D" id="3.40.630.30">
    <property type="match status" value="1"/>
</dbReference>
<dbReference type="eggNOG" id="COG0456">
    <property type="taxonomic scope" value="Bacteria"/>
</dbReference>
<dbReference type="InterPro" id="IPR016181">
    <property type="entry name" value="Acyl_CoA_acyltransferase"/>
</dbReference>
<dbReference type="GO" id="GO:0016747">
    <property type="term" value="F:acyltransferase activity, transferring groups other than amino-acyl groups"/>
    <property type="evidence" value="ECO:0007669"/>
    <property type="project" value="InterPro"/>
</dbReference>
<dbReference type="STRING" id="1304275.C41B8_08050"/>
<dbReference type="AlphaFoldDB" id="A0A084IM20"/>
<keyword evidence="3" id="KW-1185">Reference proteome</keyword>
<proteinExistence type="predicted"/>
<evidence type="ECO:0000313" key="3">
    <source>
        <dbReference type="Proteomes" id="UP000028302"/>
    </source>
</evidence>
<dbReference type="PATRIC" id="fig|1304275.5.peg.1642"/>
<protein>
    <submittedName>
        <fullName evidence="2">GCN5-like N-acetyltransferaser</fullName>
    </submittedName>
</protein>
<dbReference type="Proteomes" id="UP000028302">
    <property type="component" value="Unassembled WGS sequence"/>
</dbReference>